<comment type="function">
    <text evidence="6">Part of a membrane-bound complex that couples electron transfer with translocation of ions across the membrane.</text>
</comment>
<keyword evidence="1 6" id="KW-0813">Transport</keyword>
<evidence type="ECO:0000256" key="4">
    <source>
        <dbReference type="ARBA" id="ARBA00022643"/>
    </source>
</evidence>
<accession>A0A7U6GJQ0</accession>
<dbReference type="Proteomes" id="UP000031631">
    <property type="component" value="Chromosome"/>
</dbReference>
<dbReference type="NCBIfam" id="TIGR01947">
    <property type="entry name" value="rnfG"/>
    <property type="match status" value="1"/>
</dbReference>
<evidence type="ECO:0000256" key="1">
    <source>
        <dbReference type="ARBA" id="ARBA00022448"/>
    </source>
</evidence>
<feature type="domain" description="FMN-binding" evidence="7">
    <location>
        <begin position="102"/>
        <end position="194"/>
    </location>
</feature>
<keyword evidence="6" id="KW-1133">Transmembrane helix</keyword>
<keyword evidence="6" id="KW-0812">Transmembrane</keyword>
<evidence type="ECO:0000256" key="2">
    <source>
        <dbReference type="ARBA" id="ARBA00022553"/>
    </source>
</evidence>
<dbReference type="AlphaFoldDB" id="A0A7U6GJQ0"/>
<dbReference type="PANTHER" id="PTHR36118:SF1">
    <property type="entry name" value="ION-TRANSLOCATING OXIDOREDUCTASE COMPLEX SUBUNIT G"/>
    <property type="match status" value="1"/>
</dbReference>
<dbReference type="NCBIfam" id="NF002519">
    <property type="entry name" value="PRK01908.1"/>
    <property type="match status" value="1"/>
</dbReference>
<comment type="cofactor">
    <cofactor evidence="6">
        <name>FMN</name>
        <dbReference type="ChEBI" id="CHEBI:58210"/>
    </cofactor>
</comment>
<keyword evidence="6" id="KW-0997">Cell inner membrane</keyword>
<comment type="subunit">
    <text evidence="6">The complex is composed of six subunits: RnfA, RnfB, RnfC, RnfD, RnfE and RnfG.</text>
</comment>
<dbReference type="InterPro" id="IPR007329">
    <property type="entry name" value="FMN-bd"/>
</dbReference>
<evidence type="ECO:0000256" key="6">
    <source>
        <dbReference type="HAMAP-Rule" id="MF_00479"/>
    </source>
</evidence>
<dbReference type="OrthoDB" id="9784165at2"/>
<dbReference type="InterPro" id="IPR010209">
    <property type="entry name" value="Ion_transpt_RnfG/RsxG"/>
</dbReference>
<keyword evidence="2 6" id="KW-0597">Phosphoprotein</keyword>
<dbReference type="EC" id="7.-.-.-" evidence="6"/>
<dbReference type="PIRSF" id="PIRSF006091">
    <property type="entry name" value="E_trnsport_RnfG"/>
    <property type="match status" value="1"/>
</dbReference>
<organism evidence="8 9">
    <name type="scientific">Thiolapillus brandeum</name>
    <dbReference type="NCBI Taxonomy" id="1076588"/>
    <lineage>
        <taxon>Bacteria</taxon>
        <taxon>Pseudomonadati</taxon>
        <taxon>Pseudomonadota</taxon>
        <taxon>Gammaproteobacteria</taxon>
        <taxon>Chromatiales</taxon>
        <taxon>Sedimenticolaceae</taxon>
        <taxon>Thiolapillus</taxon>
    </lineage>
</organism>
<comment type="similarity">
    <text evidence="6">Belongs to the RnfG family.</text>
</comment>
<keyword evidence="6" id="KW-1003">Cell membrane</keyword>
<gene>
    <name evidence="6" type="primary">rnfG</name>
    <name evidence="8" type="ORF">TBH_C1961</name>
</gene>
<feature type="modified residue" description="FMN phosphoryl threonine" evidence="6">
    <location>
        <position position="177"/>
    </location>
</feature>
<keyword evidence="5 6" id="KW-0249">Electron transport</keyword>
<protein>
    <recommendedName>
        <fullName evidence="6">Ion-translocating oxidoreductase complex subunit G</fullName>
        <ecNumber evidence="6">7.-.-.-</ecNumber>
    </recommendedName>
    <alternativeName>
        <fullName evidence="6">Rnf electron transport complex subunit G</fullName>
    </alternativeName>
</protein>
<keyword evidence="3 6" id="KW-0285">Flavoprotein</keyword>
<dbReference type="GO" id="GO:0010181">
    <property type="term" value="F:FMN binding"/>
    <property type="evidence" value="ECO:0007669"/>
    <property type="project" value="InterPro"/>
</dbReference>
<dbReference type="SMART" id="SM00900">
    <property type="entry name" value="FMN_bind"/>
    <property type="match status" value="1"/>
</dbReference>
<keyword evidence="6" id="KW-0472">Membrane</keyword>
<reference evidence="8 9" key="1">
    <citation type="journal article" date="2014" name="PLoS ONE">
        <title>Physiological and genomic features of a novel sulfur-oxidizing gammaproteobacterium belonging to a previously uncultivated symbiotic lineage isolated from a hydrothermal vent.</title>
        <authorList>
            <person name="Nunoura T."/>
            <person name="Takaki Y."/>
            <person name="Kazama H."/>
            <person name="Kakuta J."/>
            <person name="Shimamura S."/>
            <person name="Makita H."/>
            <person name="Hirai M."/>
            <person name="Miyazaki M."/>
            <person name="Takai K."/>
        </authorList>
    </citation>
    <scope>NUCLEOTIDE SEQUENCE [LARGE SCALE GENOMIC DNA]</scope>
    <source>
        <strain evidence="8 9">Hiromi1</strain>
    </source>
</reference>
<dbReference type="GO" id="GO:0009055">
    <property type="term" value="F:electron transfer activity"/>
    <property type="evidence" value="ECO:0007669"/>
    <property type="project" value="InterPro"/>
</dbReference>
<evidence type="ECO:0000313" key="9">
    <source>
        <dbReference type="Proteomes" id="UP000031631"/>
    </source>
</evidence>
<dbReference type="GO" id="GO:0022900">
    <property type="term" value="P:electron transport chain"/>
    <property type="evidence" value="ECO:0007669"/>
    <property type="project" value="UniProtKB-UniRule"/>
</dbReference>
<dbReference type="PANTHER" id="PTHR36118">
    <property type="entry name" value="ION-TRANSLOCATING OXIDOREDUCTASE COMPLEX SUBUNIT G"/>
    <property type="match status" value="1"/>
</dbReference>
<evidence type="ECO:0000313" key="8">
    <source>
        <dbReference type="EMBL" id="BAO44876.1"/>
    </source>
</evidence>
<dbReference type="KEGG" id="tbn:TBH_C1961"/>
<dbReference type="HAMAP" id="MF_00479">
    <property type="entry name" value="RsxG_RnfG"/>
    <property type="match status" value="1"/>
</dbReference>
<keyword evidence="9" id="KW-1185">Reference proteome</keyword>
<dbReference type="Pfam" id="PF04205">
    <property type="entry name" value="FMN_bind"/>
    <property type="match status" value="1"/>
</dbReference>
<dbReference type="EMBL" id="AP012273">
    <property type="protein sequence ID" value="BAO44876.1"/>
    <property type="molecule type" value="Genomic_DNA"/>
</dbReference>
<dbReference type="GO" id="GO:0005886">
    <property type="term" value="C:plasma membrane"/>
    <property type="evidence" value="ECO:0007669"/>
    <property type="project" value="UniProtKB-SubCell"/>
</dbReference>
<keyword evidence="4 6" id="KW-0288">FMN</keyword>
<keyword evidence="6" id="KW-1278">Translocase</keyword>
<proteinExistence type="inferred from homology"/>
<evidence type="ECO:0000256" key="5">
    <source>
        <dbReference type="ARBA" id="ARBA00022982"/>
    </source>
</evidence>
<comment type="subcellular location">
    <subcellularLocation>
        <location evidence="6">Cell inner membrane</location>
        <topology evidence="6">Single-pass membrane protein</topology>
    </subcellularLocation>
</comment>
<sequence length="215" mass="23861">MPELNRNIFISAAILGIFGILGATLVSLTWTATADRIARNQQEAFMRNVYKLIDRNEIDNDLFKDVITLTNPALAKTDIKVYRARKAGQPVAVIFSPVQAPGYASPINLMIGVRQDGTLGGVRVLSHMETPGLGDKIDEEKSDWILSFTGKSLSNPPPDQWKVKKDGGVFDQFTGATITPRSVVATVKKLLEYYSRNKENLFRKPSETLNEVPMH</sequence>
<dbReference type="RefSeq" id="WP_052470077.1">
    <property type="nucleotide sequence ID" value="NZ_AP012273.1"/>
</dbReference>
<evidence type="ECO:0000256" key="3">
    <source>
        <dbReference type="ARBA" id="ARBA00022630"/>
    </source>
</evidence>
<evidence type="ECO:0000259" key="7">
    <source>
        <dbReference type="SMART" id="SM00900"/>
    </source>
</evidence>
<name>A0A7U6GJQ0_9GAMM</name>